<name>A0ABR2NCF4_9ROSI</name>
<dbReference type="InterPro" id="IPR007750">
    <property type="entry name" value="DUF674"/>
</dbReference>
<comment type="caution">
    <text evidence="1">The sequence shown here is derived from an EMBL/GenBank/DDBJ whole genome shotgun (WGS) entry which is preliminary data.</text>
</comment>
<dbReference type="EMBL" id="JBBPBN010000176">
    <property type="protein sequence ID" value="KAK8973807.1"/>
    <property type="molecule type" value="Genomic_DNA"/>
</dbReference>
<gene>
    <name evidence="1" type="ORF">V6N11_032937</name>
</gene>
<dbReference type="PANTHER" id="PTHR33103">
    <property type="entry name" value="OS01G0153900 PROTEIN"/>
    <property type="match status" value="1"/>
</dbReference>
<evidence type="ECO:0000313" key="2">
    <source>
        <dbReference type="Proteomes" id="UP001396334"/>
    </source>
</evidence>
<dbReference type="Pfam" id="PF05056">
    <property type="entry name" value="DUF674"/>
    <property type="match status" value="2"/>
</dbReference>
<evidence type="ECO:0008006" key="3">
    <source>
        <dbReference type="Google" id="ProtNLM"/>
    </source>
</evidence>
<accession>A0ABR2NCF4</accession>
<keyword evidence="2" id="KW-1185">Reference proteome</keyword>
<proteinExistence type="predicted"/>
<evidence type="ECO:0000313" key="1">
    <source>
        <dbReference type="EMBL" id="KAK8973807.1"/>
    </source>
</evidence>
<reference evidence="1 2" key="1">
    <citation type="journal article" date="2024" name="G3 (Bethesda)">
        <title>Genome assembly of Hibiscus sabdariffa L. provides insights into metabolisms of medicinal natural products.</title>
        <authorList>
            <person name="Kim T."/>
        </authorList>
    </citation>
    <scope>NUCLEOTIDE SEQUENCE [LARGE SCALE GENOMIC DNA]</scope>
    <source>
        <strain evidence="1">TK-2024</strain>
        <tissue evidence="1">Old leaves</tissue>
    </source>
</reference>
<dbReference type="PANTHER" id="PTHR33103:SF27">
    <property type="entry name" value="OS04G0594700 PROTEIN"/>
    <property type="match status" value="1"/>
</dbReference>
<dbReference type="Proteomes" id="UP001396334">
    <property type="component" value="Unassembled WGS sequence"/>
</dbReference>
<organism evidence="1 2">
    <name type="scientific">Hibiscus sabdariffa</name>
    <name type="common">roselle</name>
    <dbReference type="NCBI Taxonomy" id="183260"/>
    <lineage>
        <taxon>Eukaryota</taxon>
        <taxon>Viridiplantae</taxon>
        <taxon>Streptophyta</taxon>
        <taxon>Embryophyta</taxon>
        <taxon>Tracheophyta</taxon>
        <taxon>Spermatophyta</taxon>
        <taxon>Magnoliopsida</taxon>
        <taxon>eudicotyledons</taxon>
        <taxon>Gunneridae</taxon>
        <taxon>Pentapetalae</taxon>
        <taxon>rosids</taxon>
        <taxon>malvids</taxon>
        <taxon>Malvales</taxon>
        <taxon>Malvaceae</taxon>
        <taxon>Malvoideae</taxon>
        <taxon>Hibiscus</taxon>
    </lineage>
</organism>
<sequence>MDSQTPMISIKLLIDPGTNRVVLAEAGKDFVDTLRGLLMFPLGNIVRLVDKHQAMLLHPRSIREDKLKTLNLSVDDVTEPTKYFVCEKRVCRQKAVGWLSYYKTSRCTCGKLMNTEAVNRVVRSAVKEETRGESMFFVTDEFRVMHGVPTDLIHTLLKLSIKNVNRIVDKVVKIGTEEMANLLSPLLTSKTTLTDVFLRKNGIPSSTLMLNEQFVLVGPNMEGMTNNIGKERAGNDGGTSVKIMLRKSDSKILYAEASENFVDLLFSFLTIPLEFVLELLGSKDDLPVESIFNLFKDLNTFPKKMNTRRGVLPPFYSCPNEFPSVRGPPTYYCYSVPRLNGLNCYLTCSNNHISRPLRLLDPKPNTTNSSGYVEKNSMYVVTDDLVVKSLSSRCFFIKGNRDLSG</sequence>
<protein>
    <recommendedName>
        <fullName evidence="3">DUF674 family protein</fullName>
    </recommendedName>
</protein>